<evidence type="ECO:0000256" key="1">
    <source>
        <dbReference type="SAM" id="MobiDB-lite"/>
    </source>
</evidence>
<feature type="non-terminal residue" evidence="2">
    <location>
        <position position="1"/>
    </location>
</feature>
<protein>
    <submittedName>
        <fullName evidence="2">Uncharacterized protein</fullName>
    </submittedName>
</protein>
<organism evidence="2 3">
    <name type="scientific">Litomosoides sigmodontis</name>
    <name type="common">Filarial nematode worm</name>
    <dbReference type="NCBI Taxonomy" id="42156"/>
    <lineage>
        <taxon>Eukaryota</taxon>
        <taxon>Metazoa</taxon>
        <taxon>Ecdysozoa</taxon>
        <taxon>Nematoda</taxon>
        <taxon>Chromadorea</taxon>
        <taxon>Rhabditida</taxon>
        <taxon>Spirurina</taxon>
        <taxon>Spiruromorpha</taxon>
        <taxon>Filarioidea</taxon>
        <taxon>Onchocercidae</taxon>
        <taxon>Litomosoides</taxon>
    </lineage>
</organism>
<name>A0A3P6SXT9_LITSI</name>
<evidence type="ECO:0000313" key="2">
    <source>
        <dbReference type="EMBL" id="VDK80066.1"/>
    </source>
</evidence>
<feature type="region of interest" description="Disordered" evidence="1">
    <location>
        <begin position="183"/>
        <end position="242"/>
    </location>
</feature>
<sequence length="795" mass="88085">HVGTDRKNAEEKLTYITATQEEPEKSSAVIPDMPIEEILDYINEKDIVAAQAAASKAAKRARQKLRKQEEKERQNRERKLKEERKKVIEAEILRKKQQQATQQEVKKEKQSKPELKKKADRVRGKKQKDGRDRKKENGSQLSEIPEVEVQKEPVLEFEYWNDPKYDSKFKRVGSAKEEIGACKVGRSTTQNKEESKTNENVPERFELIEKRENEKNASSKDEIIEADSAVGRDGDKSSKNEKNVVKFERTLPDDCVTMLSKTENHENGGMGPNLQLITKLPIGKESNAPSTAVTGNRSYTILSEIELSSQSPKMSCPITTEPSPKSFPLPQISQCGISQIQPIGPNNINVSQRLPFPVVPVLPPSQTNTDFGICQGGVGYYTHFGEQPQVYLINGLSQCFISPPDQNLPVLSATSANFAKDPVSRPLQTFSAHEARSYQIGINVSSQYSVPPPIANAPVADMLQRARPISPVFDPKLFQTATSFSCHGFQKLQGYASETPLSSSSPSLSSSFRPPLCGPSLDVCSFKGNTTQIPSLGVMSAPFQSNSCGGNGTAQNFPTTFTAAQGFALSDSSPCPKHSPSFVVSASNAISDSLPVCKFDMLNFKFREQDVAATKMQNSSQCINNAQFPVNHRSDVSDVGSVKSTAQSNKVGTSGVLPGPIQNTATVCQKRNEESRTFLSSSSSLADYDSETRKLAAFAKEDDFFHNQKPRIFEPGDPRIAVAIAEMKFDPHEAFKPRPDSELEFLDPVELEVENFKRALWDEGQLRRPRMPLRELRRIEPENEPGAVFYFAPLV</sequence>
<feature type="region of interest" description="Disordered" evidence="1">
    <location>
        <begin position="1"/>
        <end position="27"/>
    </location>
</feature>
<feature type="compositionally biased region" description="Basic and acidic residues" evidence="1">
    <location>
        <begin position="1"/>
        <end position="13"/>
    </location>
</feature>
<dbReference type="EMBL" id="UYRX01000321">
    <property type="protein sequence ID" value="VDK80066.1"/>
    <property type="molecule type" value="Genomic_DNA"/>
</dbReference>
<evidence type="ECO:0000313" key="3">
    <source>
        <dbReference type="Proteomes" id="UP000277928"/>
    </source>
</evidence>
<dbReference type="OrthoDB" id="10670426at2759"/>
<dbReference type="STRING" id="42156.A0A3P6SXT9"/>
<dbReference type="OMA" id="HEARSYQ"/>
<feature type="compositionally biased region" description="Basic and acidic residues" evidence="1">
    <location>
        <begin position="66"/>
        <end position="94"/>
    </location>
</feature>
<feature type="compositionally biased region" description="Basic and acidic residues" evidence="1">
    <location>
        <begin position="230"/>
        <end position="242"/>
    </location>
</feature>
<feature type="region of interest" description="Disordered" evidence="1">
    <location>
        <begin position="51"/>
        <end position="147"/>
    </location>
</feature>
<reference evidence="2 3" key="1">
    <citation type="submission" date="2018-08" db="EMBL/GenBank/DDBJ databases">
        <authorList>
            <person name="Laetsch R D."/>
            <person name="Stevens L."/>
            <person name="Kumar S."/>
            <person name="Blaxter L. M."/>
        </authorList>
    </citation>
    <scope>NUCLEOTIDE SEQUENCE [LARGE SCALE GENOMIC DNA]</scope>
</reference>
<gene>
    <name evidence="2" type="ORF">NLS_LOCUS4763</name>
</gene>
<keyword evidence="3" id="KW-1185">Reference proteome</keyword>
<proteinExistence type="predicted"/>
<feature type="compositionally biased region" description="Basic and acidic residues" evidence="1">
    <location>
        <begin position="191"/>
        <end position="223"/>
    </location>
</feature>
<accession>A0A3P6SXT9</accession>
<feature type="compositionally biased region" description="Basic and acidic residues" evidence="1">
    <location>
        <begin position="104"/>
        <end position="117"/>
    </location>
</feature>
<dbReference type="AlphaFoldDB" id="A0A3P6SXT9"/>
<dbReference type="Proteomes" id="UP000277928">
    <property type="component" value="Unassembled WGS sequence"/>
</dbReference>
<feature type="compositionally biased region" description="Basic and acidic residues" evidence="1">
    <location>
        <begin position="127"/>
        <end position="137"/>
    </location>
</feature>